<dbReference type="EMBL" id="DXIE01000010">
    <property type="protein sequence ID" value="HIV61481.1"/>
    <property type="molecule type" value="Genomic_DNA"/>
</dbReference>
<dbReference type="GO" id="GO:0005886">
    <property type="term" value="C:plasma membrane"/>
    <property type="evidence" value="ECO:0007669"/>
    <property type="project" value="UniProtKB-SubCell"/>
</dbReference>
<feature type="domain" description="Flagellar M-ring N-terminal" evidence="11">
    <location>
        <begin position="50"/>
        <end position="224"/>
    </location>
</feature>
<evidence type="ECO:0000313" key="13">
    <source>
        <dbReference type="EMBL" id="HIV61481.1"/>
    </source>
</evidence>
<dbReference type="AlphaFoldDB" id="A0A9D1PI15"/>
<dbReference type="Pfam" id="PF01514">
    <property type="entry name" value="YscJ_FliF"/>
    <property type="match status" value="1"/>
</dbReference>
<evidence type="ECO:0000259" key="11">
    <source>
        <dbReference type="Pfam" id="PF01514"/>
    </source>
</evidence>
<comment type="subcellular location">
    <subcellularLocation>
        <location evidence="1">Bacterial flagellum basal body</location>
    </subcellularLocation>
    <subcellularLocation>
        <location evidence="2">Cell membrane</location>
        <topology evidence="2">Multi-pass membrane protein</topology>
    </subcellularLocation>
</comment>
<dbReference type="InterPro" id="IPR000067">
    <property type="entry name" value="FlgMring_FliF"/>
</dbReference>
<keyword evidence="7 10" id="KW-0472">Membrane</keyword>
<evidence type="ECO:0000259" key="12">
    <source>
        <dbReference type="Pfam" id="PF08345"/>
    </source>
</evidence>
<keyword evidence="13" id="KW-0966">Cell projection</keyword>
<keyword evidence="8" id="KW-0975">Bacterial flagellum</keyword>
<dbReference type="NCBIfam" id="TIGR00206">
    <property type="entry name" value="fliF"/>
    <property type="match status" value="1"/>
</dbReference>
<reference evidence="13" key="2">
    <citation type="submission" date="2021-04" db="EMBL/GenBank/DDBJ databases">
        <authorList>
            <person name="Gilroy R."/>
        </authorList>
    </citation>
    <scope>NUCLEOTIDE SEQUENCE</scope>
    <source>
        <strain evidence="13">CHK193-4272</strain>
    </source>
</reference>
<name>A0A9D1PI15_9FIRM</name>
<keyword evidence="13" id="KW-0969">Cilium</keyword>
<evidence type="ECO:0000256" key="1">
    <source>
        <dbReference type="ARBA" id="ARBA00004117"/>
    </source>
</evidence>
<dbReference type="Pfam" id="PF08345">
    <property type="entry name" value="YscJ_FliF_C"/>
    <property type="match status" value="1"/>
</dbReference>
<keyword evidence="9" id="KW-0175">Coiled coil</keyword>
<keyword evidence="6 10" id="KW-1133">Transmembrane helix</keyword>
<evidence type="ECO:0000313" key="14">
    <source>
        <dbReference type="Proteomes" id="UP000886808"/>
    </source>
</evidence>
<evidence type="ECO:0000256" key="10">
    <source>
        <dbReference type="SAM" id="Phobius"/>
    </source>
</evidence>
<evidence type="ECO:0000256" key="9">
    <source>
        <dbReference type="SAM" id="Coils"/>
    </source>
</evidence>
<dbReference type="GO" id="GO:0009431">
    <property type="term" value="C:bacterial-type flagellum basal body, MS ring"/>
    <property type="evidence" value="ECO:0007669"/>
    <property type="project" value="InterPro"/>
</dbReference>
<evidence type="ECO:0000256" key="8">
    <source>
        <dbReference type="ARBA" id="ARBA00023143"/>
    </source>
</evidence>
<feature type="transmembrane region" description="Helical" evidence="10">
    <location>
        <begin position="448"/>
        <end position="470"/>
    </location>
</feature>
<keyword evidence="5 10" id="KW-0812">Transmembrane</keyword>
<accession>A0A9D1PI15</accession>
<dbReference type="InterPro" id="IPR006182">
    <property type="entry name" value="FliF_N_dom"/>
</dbReference>
<dbReference type="GO" id="GO:0003774">
    <property type="term" value="F:cytoskeletal motor activity"/>
    <property type="evidence" value="ECO:0007669"/>
    <property type="project" value="InterPro"/>
</dbReference>
<dbReference type="InterPro" id="IPR013556">
    <property type="entry name" value="Flag_M-ring_C"/>
</dbReference>
<keyword evidence="13" id="KW-0282">Flagellum</keyword>
<feature type="domain" description="Flagellar M-ring C-terminal" evidence="12">
    <location>
        <begin position="262"/>
        <end position="423"/>
    </location>
</feature>
<feature type="coiled-coil region" evidence="9">
    <location>
        <begin position="479"/>
        <end position="543"/>
    </location>
</feature>
<keyword evidence="4" id="KW-1003">Cell membrane</keyword>
<gene>
    <name evidence="13" type="primary">fliF</name>
    <name evidence="13" type="ORF">H9746_01325</name>
</gene>
<dbReference type="InterPro" id="IPR045851">
    <property type="entry name" value="AMP-bd_C_sf"/>
</dbReference>
<comment type="caution">
    <text evidence="13">The sequence shown here is derived from an EMBL/GenBank/DDBJ whole genome shotgun (WGS) entry which is preliminary data.</text>
</comment>
<proteinExistence type="inferred from homology"/>
<comment type="similarity">
    <text evidence="3">Belongs to the FliF family.</text>
</comment>
<feature type="transmembrane region" description="Helical" evidence="10">
    <location>
        <begin position="28"/>
        <end position="47"/>
    </location>
</feature>
<reference evidence="13" key="1">
    <citation type="journal article" date="2021" name="PeerJ">
        <title>Extensive microbial diversity within the chicken gut microbiome revealed by metagenomics and culture.</title>
        <authorList>
            <person name="Gilroy R."/>
            <person name="Ravi A."/>
            <person name="Getino M."/>
            <person name="Pursley I."/>
            <person name="Horton D.L."/>
            <person name="Alikhan N.F."/>
            <person name="Baker D."/>
            <person name="Gharbi K."/>
            <person name="Hall N."/>
            <person name="Watson M."/>
            <person name="Adriaenssens E.M."/>
            <person name="Foster-Nyarko E."/>
            <person name="Jarju S."/>
            <person name="Secka A."/>
            <person name="Antonio M."/>
            <person name="Oren A."/>
            <person name="Chaudhuri R.R."/>
            <person name="La Ragione R."/>
            <person name="Hildebrand F."/>
            <person name="Pallen M.J."/>
        </authorList>
    </citation>
    <scope>NUCLEOTIDE SEQUENCE</scope>
    <source>
        <strain evidence="13">CHK193-4272</strain>
    </source>
</reference>
<evidence type="ECO:0000256" key="2">
    <source>
        <dbReference type="ARBA" id="ARBA00004651"/>
    </source>
</evidence>
<organism evidence="13 14">
    <name type="scientific">Candidatus Butyricicoccus avistercoris</name>
    <dbReference type="NCBI Taxonomy" id="2838518"/>
    <lineage>
        <taxon>Bacteria</taxon>
        <taxon>Bacillati</taxon>
        <taxon>Bacillota</taxon>
        <taxon>Clostridia</taxon>
        <taxon>Eubacteriales</taxon>
        <taxon>Butyricicoccaceae</taxon>
        <taxon>Butyricicoccus</taxon>
    </lineage>
</organism>
<dbReference type="PRINTS" id="PR01009">
    <property type="entry name" value="FLGMRINGFLIF"/>
</dbReference>
<evidence type="ECO:0000256" key="5">
    <source>
        <dbReference type="ARBA" id="ARBA00022692"/>
    </source>
</evidence>
<dbReference type="PANTHER" id="PTHR30046">
    <property type="entry name" value="FLAGELLAR M-RING PROTEIN"/>
    <property type="match status" value="1"/>
</dbReference>
<evidence type="ECO:0000256" key="6">
    <source>
        <dbReference type="ARBA" id="ARBA00022989"/>
    </source>
</evidence>
<evidence type="ECO:0000256" key="7">
    <source>
        <dbReference type="ARBA" id="ARBA00023136"/>
    </source>
</evidence>
<protein>
    <submittedName>
        <fullName evidence="13">Flagellar M-ring protein FliF</fullName>
    </submittedName>
</protein>
<dbReference type="Proteomes" id="UP000886808">
    <property type="component" value="Unassembled WGS sequence"/>
</dbReference>
<evidence type="ECO:0000256" key="3">
    <source>
        <dbReference type="ARBA" id="ARBA00007971"/>
    </source>
</evidence>
<dbReference type="GO" id="GO:0071973">
    <property type="term" value="P:bacterial-type flagellum-dependent cell motility"/>
    <property type="evidence" value="ECO:0007669"/>
    <property type="project" value="InterPro"/>
</dbReference>
<dbReference type="Gene3D" id="3.30.300.30">
    <property type="match status" value="1"/>
</dbReference>
<dbReference type="PANTHER" id="PTHR30046:SF0">
    <property type="entry name" value="FLAGELLAR M-RING PROTEIN"/>
    <property type="match status" value="1"/>
</dbReference>
<sequence>MAKIKDKLQDGTKKIKEFYSGDKKKKRIGITSAVLAIVIAASVFSAVKLNQKEYVSLFTDLTAEDLSSVVSKLQEQGVSDYKIKDDSILVNTKQESNIRANLLFDGYPKSGFAYETYNSQLSMMTSESARQTAELQDLQDRIGATIECFDGVKQAVVNIQAGSDNRYVLDSENSVPASAAIFVTMKNDEEIPEKYVEAIGNLVSTSVSGLEFENVSVTDSFGNTFFPGQEDSQESTSNASDLKLRLEQQVNNRVRNEVLQALAPVYGSDNVKVSVNSTVDVSRKVQETVTYTTPEGAPAGEGIIGHYEYDQSLTRPADGQTNGGVAGAGVNTDVNTYLNSAGAVQGNEQTLTNSGVEDHKVNTNTEQSEQNFGVVTDVMIAVTINEQVSGNVGAEQLVNHIARAAGIDAAQQADKINVLIAPFYDPDARNNNQDNNTNTIAGFKMPPWGVYVIGAMVGLLLVLIILLIIIKKRRKKAKLIAEQEAQAQAEAEQKALEEELFKKAALSEAERLAAEEAAKRDILDIQNERNLELKQDIRKFTEENPEIAASMIRIWLKGEGGEANG</sequence>
<evidence type="ECO:0000256" key="4">
    <source>
        <dbReference type="ARBA" id="ARBA00022475"/>
    </source>
</evidence>
<dbReference type="InterPro" id="IPR043427">
    <property type="entry name" value="YscJ/FliF"/>
</dbReference>